<protein>
    <submittedName>
        <fullName evidence="2">DUF2845 domain-containing protein</fullName>
    </submittedName>
</protein>
<keyword evidence="3" id="KW-1185">Reference proteome</keyword>
<keyword evidence="1" id="KW-0732">Signal</keyword>
<dbReference type="InterPro" id="IPR021268">
    <property type="entry name" value="DUF2845"/>
</dbReference>
<dbReference type="Proteomes" id="UP001519667">
    <property type="component" value="Unassembled WGS sequence"/>
</dbReference>
<evidence type="ECO:0000256" key="1">
    <source>
        <dbReference type="SAM" id="SignalP"/>
    </source>
</evidence>
<organism evidence="2 3">
    <name type="scientific">Metapseudomonas boanensis</name>
    <dbReference type="NCBI Taxonomy" id="2822138"/>
    <lineage>
        <taxon>Bacteria</taxon>
        <taxon>Pseudomonadati</taxon>
        <taxon>Pseudomonadota</taxon>
        <taxon>Gammaproteobacteria</taxon>
        <taxon>Pseudomonadales</taxon>
        <taxon>Pseudomonadaceae</taxon>
        <taxon>Metapseudomonas</taxon>
    </lineage>
</organism>
<name>A0ABS5XNL8_9GAMM</name>
<feature type="chain" id="PRO_5045406802" evidence="1">
    <location>
        <begin position="20"/>
        <end position="96"/>
    </location>
</feature>
<proteinExistence type="predicted"/>
<gene>
    <name evidence="2" type="ORF">J7302_21435</name>
</gene>
<dbReference type="EMBL" id="JAGTIS010000015">
    <property type="protein sequence ID" value="MBT8768680.1"/>
    <property type="molecule type" value="Genomic_DNA"/>
</dbReference>
<accession>A0ABS5XNL8</accession>
<reference evidence="2 3" key="1">
    <citation type="submission" date="2021-04" db="EMBL/GenBank/DDBJ databases">
        <title>Pseudomonas boanensis sp. nov., a bacterium isolated from river water used for household purposes in Boane District, Mozambique.</title>
        <authorList>
            <person name="Nicklasson M."/>
            <person name="Martin-Rodriguez A.J."/>
            <person name="Thorell K."/>
            <person name="Neves L."/>
            <person name="Mussagy A."/>
            <person name="Rydberg H.A."/>
            <person name="Hernroth B."/>
            <person name="Svensson-Stadler L."/>
            <person name="Sjoling A."/>
        </authorList>
    </citation>
    <scope>NUCLEOTIDE SEQUENCE [LARGE SCALE GENOMIC DNA]</scope>
    <source>
        <strain evidence="2 3">DB1</strain>
    </source>
</reference>
<comment type="caution">
    <text evidence="2">The sequence shown here is derived from an EMBL/GenBank/DDBJ whole genome shotgun (WGS) entry which is preliminary data.</text>
</comment>
<evidence type="ECO:0000313" key="2">
    <source>
        <dbReference type="EMBL" id="MBT8768680.1"/>
    </source>
</evidence>
<dbReference type="RefSeq" id="WP_215379396.1">
    <property type="nucleotide sequence ID" value="NZ_JAGTIS010000015.1"/>
</dbReference>
<sequence length="96" mass="10802">MRKLPAALCLLALATSAGAETMRCGSKLVSVGDRSFEVLQKCGEPVSRDLIGYTLGSYDQRDYKIEEWVYGPNNGMFRILTFEGNRLKSIETRRDH</sequence>
<dbReference type="Pfam" id="PF11006">
    <property type="entry name" value="DUF2845"/>
    <property type="match status" value="1"/>
</dbReference>
<feature type="signal peptide" evidence="1">
    <location>
        <begin position="1"/>
        <end position="19"/>
    </location>
</feature>
<evidence type="ECO:0000313" key="3">
    <source>
        <dbReference type="Proteomes" id="UP001519667"/>
    </source>
</evidence>